<sequence length="203" mass="22002">MATTAGTSSSSHTPSLPNPSLAHFLKLTEFNYLLWSAQLQPFLIGHGLYKFVDGTAPAPSATTVAAADTDTPTPNPAYLSWFQQDQLVVSYMVATLTKPMENPLPWRCTKTVFAYLQHAKSLSDSLATINEPVSSFDLVTTVLHGLGPDYAIIVTAILNFLPLSKFEDLRARLLSFESKLSCVKPVDSGSTTALTASQSPYCR</sequence>
<dbReference type="EMBL" id="JAUESC010000380">
    <property type="protein sequence ID" value="KAK0592343.1"/>
    <property type="molecule type" value="Genomic_DNA"/>
</dbReference>
<dbReference type="PANTHER" id="PTHR47481">
    <property type="match status" value="1"/>
</dbReference>
<dbReference type="PANTHER" id="PTHR47481:SF5">
    <property type="entry name" value="RIBONUCLEASE H-LIKE DOMAIN, GAG-PRE-INTEGRASE DOMAIN, GAG-POLYPEPTIDE OF LTR COPIA-TYPE-RELATED"/>
    <property type="match status" value="1"/>
</dbReference>
<proteinExistence type="predicted"/>
<gene>
    <name evidence="1" type="ORF">LWI29_017514</name>
</gene>
<reference evidence="1" key="1">
    <citation type="journal article" date="2022" name="Plant J.">
        <title>Strategies of tolerance reflected in two North American maple genomes.</title>
        <authorList>
            <person name="McEvoy S.L."/>
            <person name="Sezen U.U."/>
            <person name="Trouern-Trend A."/>
            <person name="McMahon S.M."/>
            <person name="Schaberg P.G."/>
            <person name="Yang J."/>
            <person name="Wegrzyn J.L."/>
            <person name="Swenson N.G."/>
        </authorList>
    </citation>
    <scope>NUCLEOTIDE SEQUENCE</scope>
    <source>
        <strain evidence="1">NS2018</strain>
    </source>
</reference>
<keyword evidence="2" id="KW-1185">Reference proteome</keyword>
<protein>
    <recommendedName>
        <fullName evidence="3">Retrotransposon Copia-like N-terminal domain-containing protein</fullName>
    </recommendedName>
</protein>
<evidence type="ECO:0008006" key="3">
    <source>
        <dbReference type="Google" id="ProtNLM"/>
    </source>
</evidence>
<name>A0AA39SK10_ACESA</name>
<reference evidence="1" key="2">
    <citation type="submission" date="2023-06" db="EMBL/GenBank/DDBJ databases">
        <authorList>
            <person name="Swenson N.G."/>
            <person name="Wegrzyn J.L."/>
            <person name="Mcevoy S.L."/>
        </authorList>
    </citation>
    <scope>NUCLEOTIDE SEQUENCE</scope>
    <source>
        <strain evidence="1">NS2018</strain>
        <tissue evidence="1">Leaf</tissue>
    </source>
</reference>
<organism evidence="1 2">
    <name type="scientific">Acer saccharum</name>
    <name type="common">Sugar maple</name>
    <dbReference type="NCBI Taxonomy" id="4024"/>
    <lineage>
        <taxon>Eukaryota</taxon>
        <taxon>Viridiplantae</taxon>
        <taxon>Streptophyta</taxon>
        <taxon>Embryophyta</taxon>
        <taxon>Tracheophyta</taxon>
        <taxon>Spermatophyta</taxon>
        <taxon>Magnoliopsida</taxon>
        <taxon>eudicotyledons</taxon>
        <taxon>Gunneridae</taxon>
        <taxon>Pentapetalae</taxon>
        <taxon>rosids</taxon>
        <taxon>malvids</taxon>
        <taxon>Sapindales</taxon>
        <taxon>Sapindaceae</taxon>
        <taxon>Hippocastanoideae</taxon>
        <taxon>Acereae</taxon>
        <taxon>Acer</taxon>
    </lineage>
</organism>
<dbReference type="Proteomes" id="UP001168877">
    <property type="component" value="Unassembled WGS sequence"/>
</dbReference>
<evidence type="ECO:0000313" key="1">
    <source>
        <dbReference type="EMBL" id="KAK0592343.1"/>
    </source>
</evidence>
<accession>A0AA39SK10</accession>
<dbReference type="AlphaFoldDB" id="A0AA39SK10"/>
<comment type="caution">
    <text evidence="1">The sequence shown here is derived from an EMBL/GenBank/DDBJ whole genome shotgun (WGS) entry which is preliminary data.</text>
</comment>
<evidence type="ECO:0000313" key="2">
    <source>
        <dbReference type="Proteomes" id="UP001168877"/>
    </source>
</evidence>